<evidence type="ECO:0000313" key="2">
    <source>
        <dbReference type="Proteomes" id="UP000887013"/>
    </source>
</evidence>
<keyword evidence="2" id="KW-1185">Reference proteome</keyword>
<comment type="caution">
    <text evidence="1">The sequence shown here is derived from an EMBL/GenBank/DDBJ whole genome shotgun (WGS) entry which is preliminary data.</text>
</comment>
<accession>A0A8X6UD77</accession>
<name>A0A8X6UD77_NEPPI</name>
<sequence length="120" mass="14128">MRSRMYTYLAEEMQSKSGKNKYKGSLRLLMEDFILSAEWCNKDYRRQKKPFKHLRRSFDSVKPSTQIVATILSDSIGNRRCVKEITYDSPVQELPDKPDGRTVFQTRTNQMLTDPLFVKL</sequence>
<evidence type="ECO:0000313" key="1">
    <source>
        <dbReference type="EMBL" id="GFU06723.1"/>
    </source>
</evidence>
<protein>
    <submittedName>
        <fullName evidence="1">Uncharacterized protein</fullName>
    </submittedName>
</protein>
<organism evidence="1 2">
    <name type="scientific">Nephila pilipes</name>
    <name type="common">Giant wood spider</name>
    <name type="synonym">Nephila maculata</name>
    <dbReference type="NCBI Taxonomy" id="299642"/>
    <lineage>
        <taxon>Eukaryota</taxon>
        <taxon>Metazoa</taxon>
        <taxon>Ecdysozoa</taxon>
        <taxon>Arthropoda</taxon>
        <taxon>Chelicerata</taxon>
        <taxon>Arachnida</taxon>
        <taxon>Araneae</taxon>
        <taxon>Araneomorphae</taxon>
        <taxon>Entelegynae</taxon>
        <taxon>Araneoidea</taxon>
        <taxon>Nephilidae</taxon>
        <taxon>Nephila</taxon>
    </lineage>
</organism>
<proteinExistence type="predicted"/>
<gene>
    <name evidence="1" type="ORF">NPIL_552361</name>
</gene>
<dbReference type="EMBL" id="BMAW01124186">
    <property type="protein sequence ID" value="GFU06723.1"/>
    <property type="molecule type" value="Genomic_DNA"/>
</dbReference>
<reference evidence="1" key="1">
    <citation type="submission" date="2020-08" db="EMBL/GenBank/DDBJ databases">
        <title>Multicomponent nature underlies the extraordinary mechanical properties of spider dragline silk.</title>
        <authorList>
            <person name="Kono N."/>
            <person name="Nakamura H."/>
            <person name="Mori M."/>
            <person name="Yoshida Y."/>
            <person name="Ohtoshi R."/>
            <person name="Malay A.D."/>
            <person name="Moran D.A.P."/>
            <person name="Tomita M."/>
            <person name="Numata K."/>
            <person name="Arakawa K."/>
        </authorList>
    </citation>
    <scope>NUCLEOTIDE SEQUENCE</scope>
</reference>
<dbReference type="AlphaFoldDB" id="A0A8X6UD77"/>
<dbReference type="Proteomes" id="UP000887013">
    <property type="component" value="Unassembled WGS sequence"/>
</dbReference>